<protein>
    <recommendedName>
        <fullName evidence="2">histidine kinase</fullName>
        <ecNumber evidence="2">2.7.13.3</ecNumber>
    </recommendedName>
</protein>
<feature type="domain" description="Histidine kinase" evidence="7">
    <location>
        <begin position="1"/>
        <end position="184"/>
    </location>
</feature>
<dbReference type="InterPro" id="IPR005467">
    <property type="entry name" value="His_kinase_dom"/>
</dbReference>
<name>A0A1F6CS58_HANXR</name>
<dbReference type="PANTHER" id="PTHR43711">
    <property type="entry name" value="TWO-COMPONENT HISTIDINE KINASE"/>
    <property type="match status" value="1"/>
</dbReference>
<dbReference type="FunFam" id="3.30.565.10:FF:000006">
    <property type="entry name" value="Sensor histidine kinase WalK"/>
    <property type="match status" value="1"/>
</dbReference>
<dbReference type="Gene3D" id="3.30.565.10">
    <property type="entry name" value="Histidine kinase-like ATPase, C-terminal domain"/>
    <property type="match status" value="1"/>
</dbReference>
<dbReference type="EMBL" id="MFKF01000161">
    <property type="protein sequence ID" value="OGG52016.1"/>
    <property type="molecule type" value="Genomic_DNA"/>
</dbReference>
<evidence type="ECO:0000256" key="3">
    <source>
        <dbReference type="ARBA" id="ARBA00022553"/>
    </source>
</evidence>
<evidence type="ECO:0000313" key="8">
    <source>
        <dbReference type="EMBL" id="OGG52016.1"/>
    </source>
</evidence>
<proteinExistence type="predicted"/>
<keyword evidence="3" id="KW-0597">Phosphoprotein</keyword>
<evidence type="ECO:0000256" key="5">
    <source>
        <dbReference type="ARBA" id="ARBA00022777"/>
    </source>
</evidence>
<keyword evidence="4" id="KW-0808">Transferase</keyword>
<sequence length="186" mass="20203">MANAEHLANLLNNLLDLSRIAEGHIRLDLRPVVLKDVLLQLQEAMAPQFQEKRVGLRVDLSGLPSSGFTLVTDQESLTRILTNLLSNACKYTPADGRVCLQSEAEGENVWFSVSDSGLGIPLAEQGRIFSKFYRGSNTRRLATRGTGLGLAITRSLVELLGGEIGFVSQEGTGTVFRISLPLLPGR</sequence>
<accession>A0A1F6CS58</accession>
<dbReference type="PRINTS" id="PR00344">
    <property type="entry name" value="BCTRLSENSOR"/>
</dbReference>
<evidence type="ECO:0000256" key="6">
    <source>
        <dbReference type="ARBA" id="ARBA00023012"/>
    </source>
</evidence>
<reference evidence="8 9" key="1">
    <citation type="journal article" date="2016" name="Nat. Commun.">
        <title>Thousands of microbial genomes shed light on interconnected biogeochemical processes in an aquifer system.</title>
        <authorList>
            <person name="Anantharaman K."/>
            <person name="Brown C.T."/>
            <person name="Hug L.A."/>
            <person name="Sharon I."/>
            <person name="Castelle C.J."/>
            <person name="Probst A.J."/>
            <person name="Thomas B.C."/>
            <person name="Singh A."/>
            <person name="Wilkins M.J."/>
            <person name="Karaoz U."/>
            <person name="Brodie E.L."/>
            <person name="Williams K.H."/>
            <person name="Hubbard S.S."/>
            <person name="Banfield J.F."/>
        </authorList>
    </citation>
    <scope>NUCLEOTIDE SEQUENCE [LARGE SCALE GENOMIC DNA]</scope>
    <source>
        <strain evidence="9">RIFCSPLOWO2_12_FULL_64_10</strain>
    </source>
</reference>
<dbReference type="Proteomes" id="UP000178606">
    <property type="component" value="Unassembled WGS sequence"/>
</dbReference>
<dbReference type="InterPro" id="IPR036890">
    <property type="entry name" value="HATPase_C_sf"/>
</dbReference>
<comment type="catalytic activity">
    <reaction evidence="1">
        <text>ATP + protein L-histidine = ADP + protein N-phospho-L-histidine.</text>
        <dbReference type="EC" id="2.7.13.3"/>
    </reaction>
</comment>
<dbReference type="CDD" id="cd00075">
    <property type="entry name" value="HATPase"/>
    <property type="match status" value="1"/>
</dbReference>
<dbReference type="SUPFAM" id="SSF55874">
    <property type="entry name" value="ATPase domain of HSP90 chaperone/DNA topoisomerase II/histidine kinase"/>
    <property type="match status" value="1"/>
</dbReference>
<dbReference type="AlphaFoldDB" id="A0A1F6CS58"/>
<organism evidence="8 9">
    <name type="scientific">Handelsmanbacteria sp. (strain RIFCSPLOWO2_12_FULL_64_10)</name>
    <dbReference type="NCBI Taxonomy" id="1817868"/>
    <lineage>
        <taxon>Bacteria</taxon>
        <taxon>Candidatus Handelsmaniibacteriota</taxon>
    </lineage>
</organism>
<evidence type="ECO:0000256" key="4">
    <source>
        <dbReference type="ARBA" id="ARBA00022679"/>
    </source>
</evidence>
<keyword evidence="5" id="KW-0418">Kinase</keyword>
<gene>
    <name evidence="8" type="ORF">A3F84_22440</name>
</gene>
<keyword evidence="6" id="KW-0902">Two-component regulatory system</keyword>
<dbReference type="InterPro" id="IPR004358">
    <property type="entry name" value="Sig_transdc_His_kin-like_C"/>
</dbReference>
<dbReference type="PANTHER" id="PTHR43711:SF1">
    <property type="entry name" value="HISTIDINE KINASE 1"/>
    <property type="match status" value="1"/>
</dbReference>
<dbReference type="EC" id="2.7.13.3" evidence="2"/>
<dbReference type="PROSITE" id="PS50109">
    <property type="entry name" value="HIS_KIN"/>
    <property type="match status" value="1"/>
</dbReference>
<evidence type="ECO:0000259" key="7">
    <source>
        <dbReference type="PROSITE" id="PS50109"/>
    </source>
</evidence>
<evidence type="ECO:0000256" key="2">
    <source>
        <dbReference type="ARBA" id="ARBA00012438"/>
    </source>
</evidence>
<evidence type="ECO:0000313" key="9">
    <source>
        <dbReference type="Proteomes" id="UP000178606"/>
    </source>
</evidence>
<comment type="caution">
    <text evidence="8">The sequence shown here is derived from an EMBL/GenBank/DDBJ whole genome shotgun (WGS) entry which is preliminary data.</text>
</comment>
<dbReference type="GO" id="GO:0004673">
    <property type="term" value="F:protein histidine kinase activity"/>
    <property type="evidence" value="ECO:0007669"/>
    <property type="project" value="UniProtKB-EC"/>
</dbReference>
<dbReference type="InterPro" id="IPR003594">
    <property type="entry name" value="HATPase_dom"/>
</dbReference>
<dbReference type="GO" id="GO:0000160">
    <property type="term" value="P:phosphorelay signal transduction system"/>
    <property type="evidence" value="ECO:0007669"/>
    <property type="project" value="UniProtKB-KW"/>
</dbReference>
<dbReference type="SMART" id="SM00387">
    <property type="entry name" value="HATPase_c"/>
    <property type="match status" value="1"/>
</dbReference>
<evidence type="ECO:0000256" key="1">
    <source>
        <dbReference type="ARBA" id="ARBA00000085"/>
    </source>
</evidence>
<dbReference type="Pfam" id="PF02518">
    <property type="entry name" value="HATPase_c"/>
    <property type="match status" value="1"/>
</dbReference>
<dbReference type="InterPro" id="IPR050736">
    <property type="entry name" value="Sensor_HK_Regulatory"/>
</dbReference>